<protein>
    <submittedName>
        <fullName evidence="1">Uncharacterized protein</fullName>
    </submittedName>
</protein>
<reference evidence="1" key="1">
    <citation type="submission" date="2009-10" db="EMBL/GenBank/DDBJ databases">
        <title>Complete sequence of Bacillus selenitireducens MLS10.</title>
        <authorList>
            <consortium name="US DOE Joint Genome Institute"/>
            <person name="Lucas S."/>
            <person name="Copeland A."/>
            <person name="Lapidus A."/>
            <person name="Glavina del Rio T."/>
            <person name="Dalin E."/>
            <person name="Tice H."/>
            <person name="Bruce D."/>
            <person name="Goodwin L."/>
            <person name="Pitluck S."/>
            <person name="Sims D."/>
            <person name="Brettin T."/>
            <person name="Detter J.C."/>
            <person name="Han C."/>
            <person name="Larimer F."/>
            <person name="Land M."/>
            <person name="Hauser L."/>
            <person name="Kyrpides N."/>
            <person name="Ovchinnikova G."/>
            <person name="Stolz J."/>
        </authorList>
    </citation>
    <scope>NUCLEOTIDE SEQUENCE [LARGE SCALE GENOMIC DNA]</scope>
    <source>
        <strain evidence="1">MLS10</strain>
    </source>
</reference>
<proteinExistence type="predicted"/>
<evidence type="ECO:0000313" key="2">
    <source>
        <dbReference type="Proteomes" id="UP000000271"/>
    </source>
</evidence>
<keyword evidence="2" id="KW-1185">Reference proteome</keyword>
<accession>D6XZ94</accession>
<name>D6XZ94_BACIE</name>
<dbReference type="EMBL" id="CP001791">
    <property type="protein sequence ID" value="ADI00379.1"/>
    <property type="molecule type" value="Genomic_DNA"/>
</dbReference>
<dbReference type="Proteomes" id="UP000000271">
    <property type="component" value="Chromosome"/>
</dbReference>
<sequence length="32" mass="3909">MEITDEGLRFLTQLADRQHKYHVRIGHRFGKR</sequence>
<dbReference type="HOGENOM" id="CLU_3388027_0_0_9"/>
<evidence type="ECO:0000313" key="1">
    <source>
        <dbReference type="EMBL" id="ADI00379.1"/>
    </source>
</evidence>
<organism evidence="1 2">
    <name type="scientific">Bacillus selenitireducens (strain ATCC 700615 / DSM 15326 / MLS10)</name>
    <dbReference type="NCBI Taxonomy" id="439292"/>
    <lineage>
        <taxon>Bacteria</taxon>
        <taxon>Bacillati</taxon>
        <taxon>Bacillota</taxon>
        <taxon>Bacilli</taxon>
        <taxon>Bacillales</taxon>
        <taxon>Bacillaceae</taxon>
        <taxon>Salisediminibacterium</taxon>
    </lineage>
</organism>
<dbReference type="AlphaFoldDB" id="D6XZ94"/>
<dbReference type="STRING" id="439292.Bsel_2890"/>
<gene>
    <name evidence="1" type="ordered locus">Bsel_2890</name>
</gene>
<dbReference type="KEGG" id="bse:Bsel_2890"/>